<dbReference type="EMBL" id="GG658170">
    <property type="protein sequence ID" value="EEO29209.1"/>
    <property type="molecule type" value="Genomic_DNA"/>
</dbReference>
<evidence type="ECO:0000256" key="7">
    <source>
        <dbReference type="RuleBase" id="RU003915"/>
    </source>
</evidence>
<dbReference type="Pfam" id="PF00254">
    <property type="entry name" value="FKBP_C"/>
    <property type="match status" value="1"/>
</dbReference>
<evidence type="ECO:0000256" key="2">
    <source>
        <dbReference type="ARBA" id="ARBA00006577"/>
    </source>
</evidence>
<evidence type="ECO:0000259" key="8">
    <source>
        <dbReference type="PROSITE" id="PS50059"/>
    </source>
</evidence>
<dbReference type="InterPro" id="IPR001179">
    <property type="entry name" value="PPIase_FKBP_dom"/>
</dbReference>
<keyword evidence="3 6" id="KW-0697">Rotamase</keyword>
<dbReference type="eggNOG" id="COG0545">
    <property type="taxonomic scope" value="Bacteria"/>
</dbReference>
<keyword evidence="4 6" id="KW-0413">Isomerase</keyword>
<dbReference type="EC" id="5.2.1.8" evidence="7"/>
<reference evidence="9 10" key="1">
    <citation type="submission" date="2009-02" db="EMBL/GenBank/DDBJ databases">
        <title>The Genome Sequence of Oxalobacter formigenes OXCC13.</title>
        <authorList>
            <consortium name="The Broad Institute Genome Sequencing Platform"/>
            <person name="Ward D."/>
            <person name="Young S.K."/>
            <person name="Kodira C.D."/>
            <person name="Zeng Q."/>
            <person name="Koehrsen M."/>
            <person name="Alvarado L."/>
            <person name="Berlin A."/>
            <person name="Borenstein D."/>
            <person name="Chen Z."/>
            <person name="Engels R."/>
            <person name="Freedman E."/>
            <person name="Gellesch M."/>
            <person name="Goldberg J."/>
            <person name="Griggs A."/>
            <person name="Gujja S."/>
            <person name="Heiman D."/>
            <person name="Hepburn T."/>
            <person name="Howarth C."/>
            <person name="Jen D."/>
            <person name="Larson L."/>
            <person name="Lewis B."/>
            <person name="Mehta T."/>
            <person name="Park D."/>
            <person name="Pearson M."/>
            <person name="Roberts A."/>
            <person name="Saif S."/>
            <person name="Shea T."/>
            <person name="Shenoy N."/>
            <person name="Sisk P."/>
            <person name="Stolte C."/>
            <person name="Sykes S."/>
            <person name="Walk T."/>
            <person name="White J."/>
            <person name="Yandava C."/>
            <person name="Allison M.J."/>
            <person name="Lander E."/>
            <person name="Nusbaum C."/>
            <person name="Galagan J."/>
            <person name="Birren B."/>
        </authorList>
    </citation>
    <scope>NUCLEOTIDE SEQUENCE [LARGE SCALE GENOMIC DNA]</scope>
    <source>
        <strain evidence="9 10">OXCC13</strain>
    </source>
</reference>
<evidence type="ECO:0000256" key="4">
    <source>
        <dbReference type="ARBA" id="ARBA00023235"/>
    </source>
</evidence>
<dbReference type="RefSeq" id="WP_005879545.1">
    <property type="nucleotide sequence ID" value="NZ_CP019430.1"/>
</dbReference>
<sequence length="120" mass="13026">MTTLITLPSGLQYRDEVIGTGTEAGKGSSFVKVHYTGWLKNPDGTPGKKFDCSRERNQPFTFPLGVSYVIPGWDHGVKGMKVGGRRTLYIPPRLAYGPAGFGNVIPPNADLIFDIELLSA</sequence>
<dbReference type="OrthoDB" id="280278at2"/>
<dbReference type="PANTHER" id="PTHR43811">
    <property type="entry name" value="FKBP-TYPE PEPTIDYL-PROLYL CIS-TRANS ISOMERASE FKPA"/>
    <property type="match status" value="1"/>
</dbReference>
<proteinExistence type="inferred from homology"/>
<dbReference type="Proteomes" id="UP000005089">
    <property type="component" value="Unassembled WGS sequence"/>
</dbReference>
<organism evidence="9 10">
    <name type="scientific">Oxalobacter formigenes OXCC13</name>
    <dbReference type="NCBI Taxonomy" id="556269"/>
    <lineage>
        <taxon>Bacteria</taxon>
        <taxon>Pseudomonadati</taxon>
        <taxon>Pseudomonadota</taxon>
        <taxon>Betaproteobacteria</taxon>
        <taxon>Burkholderiales</taxon>
        <taxon>Oxalobacteraceae</taxon>
        <taxon>Oxalobacter</taxon>
    </lineage>
</organism>
<evidence type="ECO:0000256" key="5">
    <source>
        <dbReference type="ARBA" id="ARBA00056164"/>
    </source>
</evidence>
<dbReference type="SUPFAM" id="SSF54534">
    <property type="entry name" value="FKBP-like"/>
    <property type="match status" value="1"/>
</dbReference>
<dbReference type="GO" id="GO:0003755">
    <property type="term" value="F:peptidyl-prolyl cis-trans isomerase activity"/>
    <property type="evidence" value="ECO:0007669"/>
    <property type="project" value="UniProtKB-UniRule"/>
</dbReference>
<comment type="function">
    <text evidence="5">PPIases accelerate the folding of proteins.</text>
</comment>
<evidence type="ECO:0000256" key="3">
    <source>
        <dbReference type="ARBA" id="ARBA00023110"/>
    </source>
</evidence>
<dbReference type="AlphaFoldDB" id="C3X7N3"/>
<evidence type="ECO:0000256" key="6">
    <source>
        <dbReference type="PROSITE-ProRule" id="PRU00277"/>
    </source>
</evidence>
<keyword evidence="10" id="KW-1185">Reference proteome</keyword>
<dbReference type="PROSITE" id="PS50059">
    <property type="entry name" value="FKBP_PPIASE"/>
    <property type="match status" value="1"/>
</dbReference>
<protein>
    <recommendedName>
        <fullName evidence="7">Peptidyl-prolyl cis-trans isomerase</fullName>
        <ecNumber evidence="7">5.2.1.8</ecNumber>
    </recommendedName>
</protein>
<dbReference type="HOGENOM" id="CLU_013615_12_0_4"/>
<dbReference type="STRING" id="847.BRW83_2040"/>
<evidence type="ECO:0000313" key="10">
    <source>
        <dbReference type="Proteomes" id="UP000005089"/>
    </source>
</evidence>
<comment type="similarity">
    <text evidence="2 7">Belongs to the FKBP-type PPIase family.</text>
</comment>
<accession>C3X7N3</accession>
<feature type="domain" description="PPIase FKBP-type" evidence="8">
    <location>
        <begin position="28"/>
        <end position="120"/>
    </location>
</feature>
<dbReference type="PANTHER" id="PTHR43811:SF19">
    <property type="entry name" value="39 KDA FK506-BINDING NUCLEAR PROTEIN"/>
    <property type="match status" value="1"/>
</dbReference>
<dbReference type="Gene3D" id="3.10.50.40">
    <property type="match status" value="1"/>
</dbReference>
<evidence type="ECO:0000256" key="1">
    <source>
        <dbReference type="ARBA" id="ARBA00000971"/>
    </source>
</evidence>
<gene>
    <name evidence="9" type="primary">fbp</name>
    <name evidence="9" type="ORF">OFBG_00237</name>
</gene>
<evidence type="ECO:0000313" key="9">
    <source>
        <dbReference type="EMBL" id="EEO29209.1"/>
    </source>
</evidence>
<dbReference type="GeneID" id="77135865"/>
<name>C3X7N3_OXAFO</name>
<dbReference type="FunFam" id="3.10.50.40:FF:000006">
    <property type="entry name" value="Peptidyl-prolyl cis-trans isomerase"/>
    <property type="match status" value="1"/>
</dbReference>
<comment type="catalytic activity">
    <reaction evidence="1 6 7">
        <text>[protein]-peptidylproline (omega=180) = [protein]-peptidylproline (omega=0)</text>
        <dbReference type="Rhea" id="RHEA:16237"/>
        <dbReference type="Rhea" id="RHEA-COMP:10747"/>
        <dbReference type="Rhea" id="RHEA-COMP:10748"/>
        <dbReference type="ChEBI" id="CHEBI:83833"/>
        <dbReference type="ChEBI" id="CHEBI:83834"/>
        <dbReference type="EC" id="5.2.1.8"/>
    </reaction>
</comment>
<dbReference type="InterPro" id="IPR046357">
    <property type="entry name" value="PPIase_dom_sf"/>
</dbReference>